<dbReference type="InterPro" id="IPR011011">
    <property type="entry name" value="Znf_FYVE_PHD"/>
</dbReference>
<name>A0A2J7QI04_9NEOP</name>
<keyword evidence="1" id="KW-0479">Metal-binding</keyword>
<proteinExistence type="predicted"/>
<evidence type="ECO:0000256" key="1">
    <source>
        <dbReference type="ARBA" id="ARBA00022723"/>
    </source>
</evidence>
<evidence type="ECO:0000259" key="4">
    <source>
        <dbReference type="Pfam" id="PF05699"/>
    </source>
</evidence>
<gene>
    <name evidence="5" type="ORF">B7P43_G07578</name>
</gene>
<evidence type="ECO:0000256" key="3">
    <source>
        <dbReference type="ARBA" id="ARBA00022833"/>
    </source>
</evidence>
<dbReference type="AlphaFoldDB" id="A0A2J7QI04"/>
<reference evidence="5 6" key="1">
    <citation type="submission" date="2017-12" db="EMBL/GenBank/DDBJ databases">
        <title>Hemimetabolous genomes reveal molecular basis of termite eusociality.</title>
        <authorList>
            <person name="Harrison M.C."/>
            <person name="Jongepier E."/>
            <person name="Robertson H.M."/>
            <person name="Arning N."/>
            <person name="Bitard-Feildel T."/>
            <person name="Chao H."/>
            <person name="Childers C.P."/>
            <person name="Dinh H."/>
            <person name="Doddapaneni H."/>
            <person name="Dugan S."/>
            <person name="Gowin J."/>
            <person name="Greiner C."/>
            <person name="Han Y."/>
            <person name="Hu H."/>
            <person name="Hughes D.S.T."/>
            <person name="Huylmans A.-K."/>
            <person name="Kemena C."/>
            <person name="Kremer L.P.M."/>
            <person name="Lee S.L."/>
            <person name="Lopez-Ezquerra A."/>
            <person name="Mallet L."/>
            <person name="Monroy-Kuhn J.M."/>
            <person name="Moser A."/>
            <person name="Murali S.C."/>
            <person name="Muzny D.M."/>
            <person name="Otani S."/>
            <person name="Piulachs M.-D."/>
            <person name="Poelchau M."/>
            <person name="Qu J."/>
            <person name="Schaub F."/>
            <person name="Wada-Katsumata A."/>
            <person name="Worley K.C."/>
            <person name="Xie Q."/>
            <person name="Ylla G."/>
            <person name="Poulsen M."/>
            <person name="Gibbs R.A."/>
            <person name="Schal C."/>
            <person name="Richards S."/>
            <person name="Belles X."/>
            <person name="Korb J."/>
            <person name="Bornberg-Bauer E."/>
        </authorList>
    </citation>
    <scope>NUCLEOTIDE SEQUENCE [LARGE SCALE GENOMIC DNA]</scope>
    <source>
        <tissue evidence="5">Whole body</tissue>
    </source>
</reference>
<dbReference type="GO" id="GO:0046983">
    <property type="term" value="F:protein dimerization activity"/>
    <property type="evidence" value="ECO:0007669"/>
    <property type="project" value="InterPro"/>
</dbReference>
<keyword evidence="6" id="KW-1185">Reference proteome</keyword>
<dbReference type="PANTHER" id="PTHR45749:SF37">
    <property type="entry name" value="OS05G0311600 PROTEIN"/>
    <property type="match status" value="1"/>
</dbReference>
<dbReference type="SUPFAM" id="SSF57903">
    <property type="entry name" value="FYVE/PHD zinc finger"/>
    <property type="match status" value="1"/>
</dbReference>
<dbReference type="PANTHER" id="PTHR45749">
    <property type="match status" value="1"/>
</dbReference>
<dbReference type="InParanoid" id="A0A2J7QI04"/>
<dbReference type="InterPro" id="IPR019786">
    <property type="entry name" value="Zinc_finger_PHD-type_CS"/>
</dbReference>
<dbReference type="Gene3D" id="3.30.40.10">
    <property type="entry name" value="Zinc/RING finger domain, C3HC4 (zinc finger)"/>
    <property type="match status" value="1"/>
</dbReference>
<dbReference type="InterPro" id="IPR012337">
    <property type="entry name" value="RNaseH-like_sf"/>
</dbReference>
<feature type="domain" description="HAT C-terminal dimerisation" evidence="4">
    <location>
        <begin position="531"/>
        <end position="584"/>
    </location>
</feature>
<protein>
    <recommendedName>
        <fullName evidence="4">HAT C-terminal dimerisation domain-containing protein</fullName>
    </recommendedName>
</protein>
<accession>A0A2J7QI04</accession>
<keyword evidence="2" id="KW-0863">Zinc-finger</keyword>
<keyword evidence="3" id="KW-0862">Zinc</keyword>
<dbReference type="EMBL" id="NEVH01013964">
    <property type="protein sequence ID" value="PNF28218.1"/>
    <property type="molecule type" value="Genomic_DNA"/>
</dbReference>
<evidence type="ECO:0000256" key="2">
    <source>
        <dbReference type="ARBA" id="ARBA00022771"/>
    </source>
</evidence>
<evidence type="ECO:0000313" key="5">
    <source>
        <dbReference type="EMBL" id="PNF28218.1"/>
    </source>
</evidence>
<sequence>MPASKDICGLCSKGFYGKQKFIKCVGPCAVRYHLSCVNISEAEYSCLMVNGESTYKCTSCIKNLRSLRRDDTPVKTRSAATEISEAVSPLKIISPDRVLELPPIFEDGKYEASMVLLETIRLNSQSAVDILKTLLDLVHKLNDDVTHLKHDNSSLKLELKKCKELMVNPPMNVNYATTGSMSSQPVSRSMPSECTVSTGAFPVLAKSSVPATSSSADAVVLSYRDVASAGLPSKPDVPTDSEGFVPVVRKKKPIAVSVNNTIKPRRQPLIGVRNSASLPIVVKKERTKALFVSRFCPEVSAADVEKSLKEQLSLKKLICTRLKTKFNTYSSYHVLVLEDEFPLINNTGVWPTGCLIAPFYGKLKPDQMYSPSTPVTGGRSISKACSQVDLGSPVTSPPSRTINNNDMILIGDYALLYNALFTYDWSALYNETSVDAAVDQLNIAVMQAINLAVPSGWVKKRKYPIWFSAHKVAFPRELVISAVKYYPVLLKDKLESKLSVLYRHDTFANIKTVLALWTLIRENNLEAALSEIYKLTDIVLTTPISNAESESCFSTLKRVKTYLRNSMGQERLKAHAVLSIHKDMIAEIPAFNQKVFDLLKNRRAQFLYK</sequence>
<dbReference type="SUPFAM" id="SSF53098">
    <property type="entry name" value="Ribonuclease H-like"/>
    <property type="match status" value="1"/>
</dbReference>
<evidence type="ECO:0000313" key="6">
    <source>
        <dbReference type="Proteomes" id="UP000235965"/>
    </source>
</evidence>
<dbReference type="Proteomes" id="UP000235965">
    <property type="component" value="Unassembled WGS sequence"/>
</dbReference>
<comment type="caution">
    <text evidence="5">The sequence shown here is derived from an EMBL/GenBank/DDBJ whole genome shotgun (WGS) entry which is preliminary data.</text>
</comment>
<dbReference type="GO" id="GO:0008270">
    <property type="term" value="F:zinc ion binding"/>
    <property type="evidence" value="ECO:0007669"/>
    <property type="project" value="UniProtKB-KW"/>
</dbReference>
<dbReference type="OrthoDB" id="7242500at2759"/>
<dbReference type="Pfam" id="PF05699">
    <property type="entry name" value="Dimer_Tnp_hAT"/>
    <property type="match status" value="1"/>
</dbReference>
<organism evidence="5 6">
    <name type="scientific">Cryptotermes secundus</name>
    <dbReference type="NCBI Taxonomy" id="105785"/>
    <lineage>
        <taxon>Eukaryota</taxon>
        <taxon>Metazoa</taxon>
        <taxon>Ecdysozoa</taxon>
        <taxon>Arthropoda</taxon>
        <taxon>Hexapoda</taxon>
        <taxon>Insecta</taxon>
        <taxon>Pterygota</taxon>
        <taxon>Neoptera</taxon>
        <taxon>Polyneoptera</taxon>
        <taxon>Dictyoptera</taxon>
        <taxon>Blattodea</taxon>
        <taxon>Blattoidea</taxon>
        <taxon>Termitoidae</taxon>
        <taxon>Kalotermitidae</taxon>
        <taxon>Cryptotermitinae</taxon>
        <taxon>Cryptotermes</taxon>
    </lineage>
</organism>
<dbReference type="PROSITE" id="PS01359">
    <property type="entry name" value="ZF_PHD_1"/>
    <property type="match status" value="1"/>
</dbReference>
<dbReference type="InterPro" id="IPR013083">
    <property type="entry name" value="Znf_RING/FYVE/PHD"/>
</dbReference>
<dbReference type="InterPro" id="IPR008906">
    <property type="entry name" value="HATC_C_dom"/>
</dbReference>